<dbReference type="GO" id="GO:0007166">
    <property type="term" value="P:cell surface receptor signaling pathway"/>
    <property type="evidence" value="ECO:0007669"/>
    <property type="project" value="InterPro"/>
</dbReference>
<evidence type="ECO:0000259" key="11">
    <source>
        <dbReference type="PROSITE" id="PS50227"/>
    </source>
</evidence>
<dbReference type="EMBL" id="JASAOG010000053">
    <property type="protein sequence ID" value="KAK0057708.1"/>
    <property type="molecule type" value="Genomic_DNA"/>
</dbReference>
<evidence type="ECO:0000256" key="7">
    <source>
        <dbReference type="ARBA" id="ARBA00023136"/>
    </source>
</evidence>
<evidence type="ECO:0000256" key="3">
    <source>
        <dbReference type="ARBA" id="ARBA00022475"/>
    </source>
</evidence>
<dbReference type="GO" id="GO:0007188">
    <property type="term" value="P:adenylate cyclase-modulating G protein-coupled receptor signaling pathway"/>
    <property type="evidence" value="ECO:0007669"/>
    <property type="project" value="TreeGrafter"/>
</dbReference>
<dbReference type="InterPro" id="IPR001879">
    <property type="entry name" value="GPCR_2_extracellular_dom"/>
</dbReference>
<dbReference type="PROSITE" id="PS50261">
    <property type="entry name" value="G_PROTEIN_RECEP_F2_4"/>
    <property type="match status" value="1"/>
</dbReference>
<dbReference type="SUPFAM" id="SSF111418">
    <property type="entry name" value="Hormone receptor domain"/>
    <property type="match status" value="1"/>
</dbReference>
<evidence type="ECO:0000259" key="12">
    <source>
        <dbReference type="PROSITE" id="PS50261"/>
    </source>
</evidence>
<evidence type="ECO:0000256" key="4">
    <source>
        <dbReference type="ARBA" id="ARBA00022692"/>
    </source>
</evidence>
<keyword evidence="3" id="KW-1003">Cell membrane</keyword>
<name>A0AAD8FBG5_BIOPF</name>
<dbReference type="Proteomes" id="UP001233172">
    <property type="component" value="Unassembled WGS sequence"/>
</dbReference>
<evidence type="ECO:0000256" key="8">
    <source>
        <dbReference type="ARBA" id="ARBA00023170"/>
    </source>
</evidence>
<reference evidence="13" key="2">
    <citation type="submission" date="2023-04" db="EMBL/GenBank/DDBJ databases">
        <authorList>
            <person name="Bu L."/>
            <person name="Lu L."/>
            <person name="Laidemitt M.R."/>
            <person name="Zhang S.M."/>
            <person name="Mutuku M."/>
            <person name="Mkoji G."/>
            <person name="Steinauer M."/>
            <person name="Loker E.S."/>
        </authorList>
    </citation>
    <scope>NUCLEOTIDE SEQUENCE</scope>
    <source>
        <strain evidence="13">KasaAsao</strain>
        <tissue evidence="13">Whole Snail</tissue>
    </source>
</reference>
<dbReference type="Gene3D" id="4.10.1240.10">
    <property type="entry name" value="GPCR, family 2, extracellular hormone receptor domain"/>
    <property type="match status" value="1"/>
</dbReference>
<dbReference type="Pfam" id="PF02793">
    <property type="entry name" value="HRM"/>
    <property type="match status" value="1"/>
</dbReference>
<evidence type="ECO:0000256" key="6">
    <source>
        <dbReference type="ARBA" id="ARBA00023040"/>
    </source>
</evidence>
<sequence>MTEKQKEKWKQSMLTCINATYTIDPQSIYCNITTDISCWPPTRAGSTAEVQCFEHQFTNTKYKASRVCSENGTWSKAIYLDCFKQDPSETDFWREGAVKTIFDIGYPITCVVLIVAITMFLYFKSLRCLRNLIHCNLMIAMLISNIKYILSSFTKMKLGSVSYHGCRVFVFCMTYFNTAIYFWMFVEGVYLLSIVIWAYQAHKIRLWHFLIVGWGCPLIVTIIWAGFMATYDTDDVCWLPVRKSNWNEFSINTIIVATCSTLLVINVLIVAIVVWILVRKLRSSTTIETHQVRKATRAIVVLIPLLGLHLILTYALELISPTVQIYFFFLRNFLQSIQGILVSILFCFMNNEVQTTLRLKVNALKNSRSIHRYTANILSTKSRTSIQPGSSAAYNVIEKSPQTSVLSKCSADEQETCISLMDSEVKDTLCLRCLYIGQETTRRNGIMCLVFRQRKIIDNHLDKHLDV</sequence>
<evidence type="ECO:0000256" key="5">
    <source>
        <dbReference type="ARBA" id="ARBA00022989"/>
    </source>
</evidence>
<feature type="transmembrane region" description="Helical" evidence="10">
    <location>
        <begin position="104"/>
        <end position="123"/>
    </location>
</feature>
<accession>A0AAD8FBG5</accession>
<keyword evidence="6" id="KW-0297">G-protein coupled receptor</keyword>
<dbReference type="Gene3D" id="1.20.1070.10">
    <property type="entry name" value="Rhodopsin 7-helix transmembrane proteins"/>
    <property type="match status" value="1"/>
</dbReference>
<dbReference type="GO" id="GO:0017046">
    <property type="term" value="F:peptide hormone binding"/>
    <property type="evidence" value="ECO:0007669"/>
    <property type="project" value="TreeGrafter"/>
</dbReference>
<feature type="domain" description="G-protein coupled receptors family 2 profile 1" evidence="11">
    <location>
        <begin position="15"/>
        <end position="86"/>
    </location>
</feature>
<organism evidence="13 14">
    <name type="scientific">Biomphalaria pfeifferi</name>
    <name type="common">Bloodfluke planorb</name>
    <name type="synonym">Freshwater snail</name>
    <dbReference type="NCBI Taxonomy" id="112525"/>
    <lineage>
        <taxon>Eukaryota</taxon>
        <taxon>Metazoa</taxon>
        <taxon>Spiralia</taxon>
        <taxon>Lophotrochozoa</taxon>
        <taxon>Mollusca</taxon>
        <taxon>Gastropoda</taxon>
        <taxon>Heterobranchia</taxon>
        <taxon>Euthyneura</taxon>
        <taxon>Panpulmonata</taxon>
        <taxon>Hygrophila</taxon>
        <taxon>Lymnaeoidea</taxon>
        <taxon>Planorbidae</taxon>
        <taxon>Biomphalaria</taxon>
    </lineage>
</organism>
<dbReference type="GO" id="GO:0005886">
    <property type="term" value="C:plasma membrane"/>
    <property type="evidence" value="ECO:0007669"/>
    <property type="project" value="UniProtKB-SubCell"/>
</dbReference>
<protein>
    <submittedName>
        <fullName evidence="13">Glucagon-like peptide 1 receptor</fullName>
    </submittedName>
</protein>
<dbReference type="AlphaFoldDB" id="A0AAD8FBG5"/>
<keyword evidence="7 10" id="KW-0472">Membrane</keyword>
<feature type="transmembrane region" description="Helical" evidence="10">
    <location>
        <begin position="249"/>
        <end position="278"/>
    </location>
</feature>
<keyword evidence="4 10" id="KW-0812">Transmembrane</keyword>
<comment type="caution">
    <text evidence="13">The sequence shown here is derived from an EMBL/GenBank/DDBJ whole genome shotgun (WGS) entry which is preliminary data.</text>
</comment>
<feature type="transmembrane region" description="Helical" evidence="10">
    <location>
        <begin position="325"/>
        <end position="348"/>
    </location>
</feature>
<evidence type="ECO:0000313" key="13">
    <source>
        <dbReference type="EMBL" id="KAK0057708.1"/>
    </source>
</evidence>
<dbReference type="PRINTS" id="PR00249">
    <property type="entry name" value="GPCRSECRETIN"/>
</dbReference>
<evidence type="ECO:0000313" key="14">
    <source>
        <dbReference type="Proteomes" id="UP001233172"/>
    </source>
</evidence>
<dbReference type="PROSITE" id="PS50227">
    <property type="entry name" value="G_PROTEIN_RECEP_F2_3"/>
    <property type="match status" value="1"/>
</dbReference>
<evidence type="ECO:0000256" key="10">
    <source>
        <dbReference type="SAM" id="Phobius"/>
    </source>
</evidence>
<dbReference type="InterPro" id="IPR017981">
    <property type="entry name" value="GPCR_2-like_7TM"/>
</dbReference>
<reference evidence="13" key="1">
    <citation type="journal article" date="2023" name="PLoS Negl. Trop. Dis.">
        <title>A genome sequence for Biomphalaria pfeifferi, the major vector snail for the human-infecting parasite Schistosoma mansoni.</title>
        <authorList>
            <person name="Bu L."/>
            <person name="Lu L."/>
            <person name="Laidemitt M.R."/>
            <person name="Zhang S.M."/>
            <person name="Mutuku M."/>
            <person name="Mkoji G."/>
            <person name="Steinauer M."/>
            <person name="Loker E.S."/>
        </authorList>
    </citation>
    <scope>NUCLEOTIDE SEQUENCE</scope>
    <source>
        <strain evidence="13">KasaAsao</strain>
    </source>
</reference>
<feature type="transmembrane region" description="Helical" evidence="10">
    <location>
        <begin position="206"/>
        <end position="229"/>
    </location>
</feature>
<dbReference type="SMART" id="SM00008">
    <property type="entry name" value="HormR"/>
    <property type="match status" value="1"/>
</dbReference>
<proteinExistence type="inferred from homology"/>
<feature type="domain" description="G-protein coupled receptors family 2 profile 2" evidence="12">
    <location>
        <begin position="98"/>
        <end position="350"/>
    </location>
</feature>
<dbReference type="PANTHER" id="PTHR45620">
    <property type="entry name" value="PDF RECEPTOR-LIKE PROTEIN-RELATED"/>
    <property type="match status" value="1"/>
</dbReference>
<dbReference type="Pfam" id="PF00002">
    <property type="entry name" value="7tm_2"/>
    <property type="match status" value="1"/>
</dbReference>
<feature type="transmembrane region" description="Helical" evidence="10">
    <location>
        <begin position="132"/>
        <end position="150"/>
    </location>
</feature>
<dbReference type="InterPro" id="IPR000832">
    <property type="entry name" value="GPCR_2_secretin-like"/>
</dbReference>
<keyword evidence="9" id="KW-0807">Transducer</keyword>
<evidence type="ECO:0000256" key="2">
    <source>
        <dbReference type="ARBA" id="ARBA00005314"/>
    </source>
</evidence>
<dbReference type="PANTHER" id="PTHR45620:SF15">
    <property type="entry name" value="DIURETIC HORMONE 44 RECEPTOR 1-RELATED"/>
    <property type="match status" value="1"/>
</dbReference>
<keyword evidence="14" id="KW-1185">Reference proteome</keyword>
<feature type="transmembrane region" description="Helical" evidence="10">
    <location>
        <begin position="299"/>
        <end position="319"/>
    </location>
</feature>
<evidence type="ECO:0000256" key="9">
    <source>
        <dbReference type="ARBA" id="ARBA00023224"/>
    </source>
</evidence>
<keyword evidence="8 13" id="KW-0675">Receptor</keyword>
<dbReference type="InterPro" id="IPR050332">
    <property type="entry name" value="GPCR_2"/>
</dbReference>
<comment type="subcellular location">
    <subcellularLocation>
        <location evidence="1">Cell membrane</location>
        <topology evidence="1">Multi-pass membrane protein</topology>
    </subcellularLocation>
</comment>
<dbReference type="InterPro" id="IPR036445">
    <property type="entry name" value="GPCR_2_extracell_dom_sf"/>
</dbReference>
<comment type="similarity">
    <text evidence="2">Belongs to the G-protein coupled receptor 2 family.</text>
</comment>
<dbReference type="GO" id="GO:0008528">
    <property type="term" value="F:G protein-coupled peptide receptor activity"/>
    <property type="evidence" value="ECO:0007669"/>
    <property type="project" value="TreeGrafter"/>
</dbReference>
<keyword evidence="5 10" id="KW-1133">Transmembrane helix</keyword>
<feature type="transmembrane region" description="Helical" evidence="10">
    <location>
        <begin position="180"/>
        <end position="199"/>
    </location>
</feature>
<dbReference type="SUPFAM" id="SSF81321">
    <property type="entry name" value="Family A G protein-coupled receptor-like"/>
    <property type="match status" value="1"/>
</dbReference>
<gene>
    <name evidence="13" type="ORF">Bpfe_012938</name>
</gene>
<evidence type="ECO:0000256" key="1">
    <source>
        <dbReference type="ARBA" id="ARBA00004651"/>
    </source>
</evidence>